<evidence type="ECO:0000256" key="1">
    <source>
        <dbReference type="ARBA" id="ARBA00023015"/>
    </source>
</evidence>
<dbReference type="PROSITE" id="PS51078">
    <property type="entry name" value="ICLR_ED"/>
    <property type="match status" value="1"/>
</dbReference>
<accession>A0ABU6EWR8</accession>
<dbReference type="InterPro" id="IPR050707">
    <property type="entry name" value="HTH_MetabolicPath_Reg"/>
</dbReference>
<evidence type="ECO:0000256" key="3">
    <source>
        <dbReference type="ARBA" id="ARBA00023163"/>
    </source>
</evidence>
<evidence type="ECO:0000259" key="4">
    <source>
        <dbReference type="PROSITE" id="PS51077"/>
    </source>
</evidence>
<keyword evidence="2" id="KW-0238">DNA-binding</keyword>
<feature type="domain" description="HTH iclR-type" evidence="4">
    <location>
        <begin position="5"/>
        <end position="68"/>
    </location>
</feature>
<dbReference type="PROSITE" id="PS51077">
    <property type="entry name" value="HTH_ICLR"/>
    <property type="match status" value="1"/>
</dbReference>
<dbReference type="SUPFAM" id="SSF55781">
    <property type="entry name" value="GAF domain-like"/>
    <property type="match status" value="1"/>
</dbReference>
<feature type="domain" description="IclR-ED" evidence="5">
    <location>
        <begin position="69"/>
        <end position="283"/>
    </location>
</feature>
<dbReference type="Gene3D" id="3.30.450.40">
    <property type="match status" value="1"/>
</dbReference>
<proteinExistence type="predicted"/>
<name>A0ABU6EWR8_9ACTN</name>
<evidence type="ECO:0000256" key="2">
    <source>
        <dbReference type="ARBA" id="ARBA00023125"/>
    </source>
</evidence>
<dbReference type="InterPro" id="IPR011991">
    <property type="entry name" value="ArsR-like_HTH"/>
</dbReference>
<sequence>MARPAPAAAKALKIIDLLVSHRGEQFTISDIARRTGSSLGSAHAVLAVLEESGYLTRHPARRTYGLGPALVSAGMAAREQHPAIRVAAERIGPLAAELDADVVVSAGTPTEIVSVAVGGTGSRYGPGFREGERVPLVPPLGLVFMAWAPTPEVEAWLARAPEAVVRDRVELALTAVRERGYALGLAPSAHRALKDVRAVDRPADRDAWTWTASFDDDYDLPSVDPDGEYDLGMASAPVFDADGRVLVAITASGFSPGLSGGETVRVAECVRACAIVVTKQTRGRFPA</sequence>
<dbReference type="InterPro" id="IPR036388">
    <property type="entry name" value="WH-like_DNA-bd_sf"/>
</dbReference>
<dbReference type="InterPro" id="IPR005471">
    <property type="entry name" value="Tscrpt_reg_IclR_N"/>
</dbReference>
<dbReference type="Gene3D" id="1.10.10.10">
    <property type="entry name" value="Winged helix-like DNA-binding domain superfamily/Winged helix DNA-binding domain"/>
    <property type="match status" value="1"/>
</dbReference>
<keyword evidence="1" id="KW-0805">Transcription regulation</keyword>
<dbReference type="PANTHER" id="PTHR30136:SF24">
    <property type="entry name" value="HTH-TYPE TRANSCRIPTIONAL REPRESSOR ALLR"/>
    <property type="match status" value="1"/>
</dbReference>
<keyword evidence="7" id="KW-1185">Reference proteome</keyword>
<dbReference type="Pfam" id="PF09339">
    <property type="entry name" value="HTH_IclR"/>
    <property type="match status" value="1"/>
</dbReference>
<dbReference type="InterPro" id="IPR029016">
    <property type="entry name" value="GAF-like_dom_sf"/>
</dbReference>
<dbReference type="SMART" id="SM00346">
    <property type="entry name" value="HTH_ICLR"/>
    <property type="match status" value="1"/>
</dbReference>
<dbReference type="InterPro" id="IPR014757">
    <property type="entry name" value="Tscrpt_reg_IclR_C"/>
</dbReference>
<evidence type="ECO:0000259" key="5">
    <source>
        <dbReference type="PROSITE" id="PS51078"/>
    </source>
</evidence>
<protein>
    <submittedName>
        <fullName evidence="6">Helix-turn-helix domain-containing protein</fullName>
    </submittedName>
</protein>
<dbReference type="EMBL" id="JAOZYC010000001">
    <property type="protein sequence ID" value="MEB8336164.1"/>
    <property type="molecule type" value="Genomic_DNA"/>
</dbReference>
<dbReference type="InterPro" id="IPR036390">
    <property type="entry name" value="WH_DNA-bd_sf"/>
</dbReference>
<dbReference type="SUPFAM" id="SSF46785">
    <property type="entry name" value="Winged helix' DNA-binding domain"/>
    <property type="match status" value="1"/>
</dbReference>
<reference evidence="6 7" key="1">
    <citation type="submission" date="2022-10" db="EMBL/GenBank/DDBJ databases">
        <authorList>
            <person name="Xie J."/>
            <person name="Shen N."/>
        </authorList>
    </citation>
    <scope>NUCLEOTIDE SEQUENCE [LARGE SCALE GENOMIC DNA]</scope>
    <source>
        <strain evidence="6 7">YIM65594</strain>
    </source>
</reference>
<gene>
    <name evidence="6" type="ORF">OKJ99_01340</name>
</gene>
<keyword evidence="3" id="KW-0804">Transcription</keyword>
<dbReference type="PANTHER" id="PTHR30136">
    <property type="entry name" value="HELIX-TURN-HELIX TRANSCRIPTIONAL REGULATOR, ICLR FAMILY"/>
    <property type="match status" value="1"/>
</dbReference>
<evidence type="ECO:0000313" key="6">
    <source>
        <dbReference type="EMBL" id="MEB8336164.1"/>
    </source>
</evidence>
<dbReference type="RefSeq" id="WP_326013746.1">
    <property type="nucleotide sequence ID" value="NZ_JAOZYC010000001.1"/>
</dbReference>
<organism evidence="6 7">
    <name type="scientific">Streptomyces endophyticus</name>
    <dbReference type="NCBI Taxonomy" id="714166"/>
    <lineage>
        <taxon>Bacteria</taxon>
        <taxon>Bacillati</taxon>
        <taxon>Actinomycetota</taxon>
        <taxon>Actinomycetes</taxon>
        <taxon>Kitasatosporales</taxon>
        <taxon>Streptomycetaceae</taxon>
        <taxon>Streptomyces</taxon>
    </lineage>
</organism>
<evidence type="ECO:0000313" key="7">
    <source>
        <dbReference type="Proteomes" id="UP001354931"/>
    </source>
</evidence>
<dbReference type="Proteomes" id="UP001354931">
    <property type="component" value="Unassembled WGS sequence"/>
</dbReference>
<comment type="caution">
    <text evidence="6">The sequence shown here is derived from an EMBL/GenBank/DDBJ whole genome shotgun (WGS) entry which is preliminary data.</text>
</comment>
<dbReference type="CDD" id="cd00090">
    <property type="entry name" value="HTH_ARSR"/>
    <property type="match status" value="1"/>
</dbReference>